<name>A0A3B1B823_9ZZZZ</name>
<reference evidence="3" key="1">
    <citation type="submission" date="2018-06" db="EMBL/GenBank/DDBJ databases">
        <authorList>
            <person name="Zhirakovskaya E."/>
        </authorList>
    </citation>
    <scope>NUCLEOTIDE SEQUENCE</scope>
</reference>
<keyword evidence="1" id="KW-0472">Membrane</keyword>
<sequence>MQKKILLLKRLFLVCMLITGFLLYSSASVYAAIDDINLTQPCNNADRIIDIPKNVAQNINIGVINSPGGNLAWELSSFPSGVGGTSCVAGPPISCSNIQVVLPVVAAVDSQVQLSGMAVLGDGMQMDLDVTASGVTCSRFYSINYLDPYQTVLVLDRSGSMTSSTNISAPATDRWDALKRSVNDMADFFESTGIETASEIGISFFNGNIVLNNSFSNTLETISSAYSDQVAVELNSQSAAGATAMGKGIESALTKLSDASKPRTILLFTDGEQNVAPYIDLNGLYLNSTARNGCVAVSATCTEISPAIKIITVGIGQPSSDYLTTLQNLAWTHGGNYIVTSGDESYSWDDNGILVGVGDISSVFESAIAPVLSGNSPQMVTSNKGQLSANNITTLPAFKLNKNLSRLIIKFSYQRDLDSLMSLRKRISIEKDGVDISAAFESTIKQGDYKNSFYLISNFVNTTDSDFPVTFNSAGSYIIKLSKPTSVKDMGFKVAVYADDHLLGLDSKVTPLTPKVGQNFKPQITVKWKGNAVESATVRAWILKPGAELGQLLADYIKNIDPSSALDAGTAGYQKYLAAISDPDFIAELAPQAQQLTLNHVANGRYESSYNPGDISGIYQIFYTIQANSADTGEIHRIMMESAYVRFGDLDIPASNVVTQVNGNNTTIKIKPKTSVGYLIGPGQQNVFSFTGEDVTLKKITDFQNGEYQIELKGAPEKEISVTVLGENIFTGPAKEFGKQVMHPWLKWLLWLVLILILIWILIKFIFVSNHP</sequence>
<evidence type="ECO:0000256" key="1">
    <source>
        <dbReference type="SAM" id="Phobius"/>
    </source>
</evidence>
<dbReference type="InterPro" id="IPR002035">
    <property type="entry name" value="VWF_A"/>
</dbReference>
<dbReference type="EMBL" id="UOFS01000048">
    <property type="protein sequence ID" value="VAX01187.1"/>
    <property type="molecule type" value="Genomic_DNA"/>
</dbReference>
<organism evidence="3">
    <name type="scientific">hydrothermal vent metagenome</name>
    <dbReference type="NCBI Taxonomy" id="652676"/>
    <lineage>
        <taxon>unclassified sequences</taxon>
        <taxon>metagenomes</taxon>
        <taxon>ecological metagenomes</taxon>
    </lineage>
</organism>
<feature type="domain" description="VWFA" evidence="2">
    <location>
        <begin position="150"/>
        <end position="368"/>
    </location>
</feature>
<evidence type="ECO:0000313" key="3">
    <source>
        <dbReference type="EMBL" id="VAX01187.1"/>
    </source>
</evidence>
<keyword evidence="1" id="KW-0812">Transmembrane</keyword>
<dbReference type="AlphaFoldDB" id="A0A3B1B823"/>
<accession>A0A3B1B823</accession>
<keyword evidence="1" id="KW-1133">Transmembrane helix</keyword>
<dbReference type="SUPFAM" id="SSF53300">
    <property type="entry name" value="vWA-like"/>
    <property type="match status" value="1"/>
</dbReference>
<dbReference type="InterPro" id="IPR036465">
    <property type="entry name" value="vWFA_dom_sf"/>
</dbReference>
<dbReference type="Pfam" id="PF13519">
    <property type="entry name" value="VWA_2"/>
    <property type="match status" value="1"/>
</dbReference>
<protein>
    <recommendedName>
        <fullName evidence="2">VWFA domain-containing protein</fullName>
    </recommendedName>
</protein>
<proteinExistence type="predicted"/>
<feature type="transmembrane region" description="Helical" evidence="1">
    <location>
        <begin position="748"/>
        <end position="767"/>
    </location>
</feature>
<dbReference type="PROSITE" id="PS50234">
    <property type="entry name" value="VWFA"/>
    <property type="match status" value="1"/>
</dbReference>
<evidence type="ECO:0000259" key="2">
    <source>
        <dbReference type="PROSITE" id="PS50234"/>
    </source>
</evidence>
<gene>
    <name evidence="3" type="ORF">MNBD_GAMMA22-3075</name>
</gene>
<dbReference type="Gene3D" id="3.40.50.410">
    <property type="entry name" value="von Willebrand factor, type A domain"/>
    <property type="match status" value="1"/>
</dbReference>
<dbReference type="CDD" id="cd00198">
    <property type="entry name" value="vWFA"/>
    <property type="match status" value="1"/>
</dbReference>
<dbReference type="SMART" id="SM00327">
    <property type="entry name" value="VWA"/>
    <property type="match status" value="1"/>
</dbReference>